<protein>
    <submittedName>
        <fullName evidence="2">Uncharacterized protein</fullName>
    </submittedName>
</protein>
<gene>
    <name evidence="2" type="ORF">MmP1_gp17</name>
</gene>
<feature type="compositionally biased region" description="Basic and acidic residues" evidence="1">
    <location>
        <begin position="13"/>
        <end position="28"/>
    </location>
</feature>
<dbReference type="KEGG" id="vg:6492627"/>
<dbReference type="RefSeq" id="YP_002048638.1">
    <property type="nucleotide sequence ID" value="NC_011085.3"/>
</dbReference>
<proteinExistence type="predicted"/>
<evidence type="ECO:0000256" key="1">
    <source>
        <dbReference type="SAM" id="MobiDB-lite"/>
    </source>
</evidence>
<keyword evidence="3" id="KW-1185">Reference proteome</keyword>
<organism evidence="2 3">
    <name type="scientific">Morganella phage MmP1</name>
    <dbReference type="NCBI Taxonomy" id="526118"/>
    <lineage>
        <taxon>Viruses</taxon>
        <taxon>Duplodnaviria</taxon>
        <taxon>Heunggongvirae</taxon>
        <taxon>Uroviricota</taxon>
        <taxon>Caudoviricetes</taxon>
        <taxon>Autographivirales</taxon>
        <taxon>Autotranscriptaviridae</taxon>
        <taxon>Studiervirinae</taxon>
        <taxon>Minipunavirus</taxon>
        <taxon>Minipunavirus MmP1</taxon>
    </lineage>
</organism>
<evidence type="ECO:0000313" key="3">
    <source>
        <dbReference type="Proteomes" id="UP000001864"/>
    </source>
</evidence>
<sequence>MQPSNSPNPSDWAMDKWREANERGDNEASRNYQYMYEMWRRREAEAVPQPKENTTNVSNQ</sequence>
<dbReference type="Proteomes" id="UP000001864">
    <property type="component" value="Segment"/>
</dbReference>
<evidence type="ECO:0000313" key="2">
    <source>
        <dbReference type="EMBL" id="ACF42017.1"/>
    </source>
</evidence>
<dbReference type="EMBL" id="EU652770">
    <property type="protein sequence ID" value="ACF42017.1"/>
    <property type="molecule type" value="Genomic_DNA"/>
</dbReference>
<name>B4YQE7_9CAUD</name>
<accession>B4YQE7</accession>
<dbReference type="OrthoDB" id="27726at10239"/>
<reference evidence="2 3" key="1">
    <citation type="journal article" date="2010" name="Genomics">
        <title>Identification of lytic bacteriophage MmP1, assigned to a new member of T7-like phages infecting Morganella morganii.</title>
        <authorList>
            <person name="Zhu J."/>
            <person name="Rao X."/>
            <person name="Tan Y."/>
            <person name="Xiong K."/>
            <person name="Hu Z."/>
            <person name="Chen Z."/>
            <person name="Jin X."/>
            <person name="Li S."/>
            <person name="Chen Y."/>
            <person name="Hu F."/>
        </authorList>
    </citation>
    <scope>NUCLEOTIDE SEQUENCE [LARGE SCALE GENOMIC DNA]</scope>
</reference>
<feature type="region of interest" description="Disordered" evidence="1">
    <location>
        <begin position="1"/>
        <end position="30"/>
    </location>
</feature>
<dbReference type="GeneID" id="6492627"/>